<evidence type="ECO:0000313" key="6">
    <source>
        <dbReference type="EMBL" id="CAD85156.1"/>
    </source>
</evidence>
<dbReference type="Pfam" id="PF00050">
    <property type="entry name" value="Kazal_1"/>
    <property type="match status" value="1"/>
</dbReference>
<dbReference type="SUPFAM" id="SSF100895">
    <property type="entry name" value="Kazal-type serine protease inhibitors"/>
    <property type="match status" value="1"/>
</dbReference>
<keyword evidence="7" id="KW-1185">Reference proteome</keyword>
<dbReference type="Gene3D" id="3.30.60.30">
    <property type="match status" value="1"/>
</dbReference>
<keyword evidence="2" id="KW-0964">Secreted</keyword>
<accession>Q82V56</accession>
<feature type="transmembrane region" description="Helical" evidence="4">
    <location>
        <begin position="80"/>
        <end position="99"/>
    </location>
</feature>
<sequence>MKQQKNQAGTQARNACVLAGKRSPTQFTSALGLPGSGCSGFNPQLYFSSDFGAGNGAFSSGRGLSPPSITRKTRKELPRYLNALITWLIVLSVSLVVAGCEEGNPPQPQLQPQVCGTIQGLACPAEQYCDLGIGQCKVADAQGVCKTRPTICTREFNPVCGCDGKTYGNACGAAAAGVSIDHEGECKTAEPQACGGIAGIRCPDGLACVDDPGDTCDPEHGGADCAGICIAGQGQ</sequence>
<dbReference type="HOGENOM" id="CLU_1179216_0_0_4"/>
<reference evidence="6 7" key="1">
    <citation type="journal article" date="2003" name="J. Bacteriol.">
        <title>Complete genome sequence of the ammonia-oxidizing bacterium and obligate chemolithoautotroph Nitrosomonas europaea.</title>
        <authorList>
            <person name="Chain P."/>
            <person name="Lamerdin J."/>
            <person name="Larimer F."/>
            <person name="Regala W."/>
            <person name="Land M."/>
            <person name="Hauser L."/>
            <person name="Hooper A."/>
            <person name="Klotz M."/>
            <person name="Norton J."/>
            <person name="Sayavedra-Soto L."/>
            <person name="Arciero D."/>
            <person name="Hommes N."/>
            <person name="Whittaker M."/>
            <person name="Arp D."/>
        </authorList>
    </citation>
    <scope>NUCLEOTIDE SEQUENCE [LARGE SCALE GENOMIC DNA]</scope>
    <source>
        <strain evidence="7">ATCC 19718 / CIP 103999 / KCTC 2705 / NBRC 14298</strain>
    </source>
</reference>
<dbReference type="GO" id="GO:0005737">
    <property type="term" value="C:cytoplasm"/>
    <property type="evidence" value="ECO:0007669"/>
    <property type="project" value="InterPro"/>
</dbReference>
<evidence type="ECO:0000256" key="3">
    <source>
        <dbReference type="ARBA" id="ARBA00023026"/>
    </source>
</evidence>
<dbReference type="GeneID" id="87105780"/>
<evidence type="ECO:0000256" key="4">
    <source>
        <dbReference type="SAM" id="Phobius"/>
    </source>
</evidence>
<evidence type="ECO:0000259" key="5">
    <source>
        <dbReference type="PROSITE" id="PS51465"/>
    </source>
</evidence>
<dbReference type="InterPro" id="IPR003284">
    <property type="entry name" value="Sal_SpvB"/>
</dbReference>
<dbReference type="EMBL" id="AL954747">
    <property type="protein sequence ID" value="CAD85156.1"/>
    <property type="molecule type" value="Genomic_DNA"/>
</dbReference>
<evidence type="ECO:0000256" key="2">
    <source>
        <dbReference type="ARBA" id="ARBA00022525"/>
    </source>
</evidence>
<dbReference type="GO" id="GO:0005576">
    <property type="term" value="C:extracellular region"/>
    <property type="evidence" value="ECO:0007669"/>
    <property type="project" value="UniProtKB-SubCell"/>
</dbReference>
<dbReference type="PROSITE" id="PS51465">
    <property type="entry name" value="KAZAL_2"/>
    <property type="match status" value="1"/>
</dbReference>
<keyword evidence="4" id="KW-1133">Transmembrane helix</keyword>
<comment type="subcellular location">
    <subcellularLocation>
        <location evidence="1">Secreted</location>
    </subcellularLocation>
</comment>
<dbReference type="AlphaFoldDB" id="Q82V56"/>
<dbReference type="InterPro" id="IPR036058">
    <property type="entry name" value="Kazal_dom_sf"/>
</dbReference>
<organism evidence="6 7">
    <name type="scientific">Nitrosomonas europaea (strain ATCC 19718 / CIP 103999 / KCTC 2705 / NBRC 14298)</name>
    <dbReference type="NCBI Taxonomy" id="228410"/>
    <lineage>
        <taxon>Bacteria</taxon>
        <taxon>Pseudomonadati</taxon>
        <taxon>Pseudomonadota</taxon>
        <taxon>Betaproteobacteria</taxon>
        <taxon>Nitrosomonadales</taxon>
        <taxon>Nitrosomonadaceae</taxon>
        <taxon>Nitrosomonas</taxon>
    </lineage>
</organism>
<evidence type="ECO:0000313" key="7">
    <source>
        <dbReference type="Proteomes" id="UP000001416"/>
    </source>
</evidence>
<keyword evidence="3" id="KW-0843">Virulence</keyword>
<evidence type="ECO:0000256" key="1">
    <source>
        <dbReference type="ARBA" id="ARBA00004613"/>
    </source>
</evidence>
<dbReference type="KEGG" id="neu:NE1245"/>
<feature type="domain" description="Kazal-like" evidence="5">
    <location>
        <begin position="139"/>
        <end position="188"/>
    </location>
</feature>
<dbReference type="eggNOG" id="COG3209">
    <property type="taxonomic scope" value="Bacteria"/>
</dbReference>
<gene>
    <name evidence="6" type="ordered locus">NE1245</name>
</gene>
<dbReference type="Proteomes" id="UP000001416">
    <property type="component" value="Chromosome"/>
</dbReference>
<dbReference type="STRING" id="228410.NE1245"/>
<dbReference type="RefSeq" id="WP_011111831.1">
    <property type="nucleotide sequence ID" value="NC_004757.1"/>
</dbReference>
<protein>
    <submittedName>
        <fullName evidence="6">Kazal-type serine protease inhibitor domain</fullName>
    </submittedName>
</protein>
<dbReference type="OrthoDB" id="9800302at2"/>
<dbReference type="InterPro" id="IPR002350">
    <property type="entry name" value="Kazal_dom"/>
</dbReference>
<keyword evidence="4" id="KW-0812">Transmembrane</keyword>
<dbReference type="Pfam" id="PF03534">
    <property type="entry name" value="SpvB"/>
    <property type="match status" value="1"/>
</dbReference>
<name>Q82V56_NITEU</name>
<proteinExistence type="predicted"/>
<dbReference type="SMART" id="SM00280">
    <property type="entry name" value="KAZAL"/>
    <property type="match status" value="1"/>
</dbReference>
<keyword evidence="4" id="KW-0472">Membrane</keyword>